<feature type="transmembrane region" description="Helical" evidence="1">
    <location>
        <begin position="343"/>
        <end position="361"/>
    </location>
</feature>
<evidence type="ECO:0000313" key="3">
    <source>
        <dbReference type="Proteomes" id="UP000190476"/>
    </source>
</evidence>
<organism evidence="2 3">
    <name type="scientific">Clostridium chauvoei JF4335</name>
    <dbReference type="NCBI Taxonomy" id="1351755"/>
    <lineage>
        <taxon>Bacteria</taxon>
        <taxon>Bacillati</taxon>
        <taxon>Bacillota</taxon>
        <taxon>Clostridia</taxon>
        <taxon>Eubacteriales</taxon>
        <taxon>Clostridiaceae</taxon>
        <taxon>Clostridium</taxon>
    </lineage>
</organism>
<dbReference type="AlphaFoldDB" id="A0A1U6JK58"/>
<dbReference type="GeneID" id="66302213"/>
<feature type="transmembrane region" description="Helical" evidence="1">
    <location>
        <begin position="301"/>
        <end position="323"/>
    </location>
</feature>
<dbReference type="Proteomes" id="UP000190476">
    <property type="component" value="Chromosome I"/>
</dbReference>
<proteinExistence type="predicted"/>
<accession>A0A1U6JK58</accession>
<dbReference type="OrthoDB" id="9767931at2"/>
<gene>
    <name evidence="2" type="ORF">CCH01_18970</name>
</gene>
<keyword evidence="3" id="KW-1185">Reference proteome</keyword>
<dbReference type="InterPro" id="IPR025291">
    <property type="entry name" value="DUF4153"/>
</dbReference>
<dbReference type="RefSeq" id="WP_079481510.1">
    <property type="nucleotide sequence ID" value="NZ_CBML010000006.1"/>
</dbReference>
<dbReference type="Pfam" id="PF13687">
    <property type="entry name" value="DUF4153"/>
    <property type="match status" value="1"/>
</dbReference>
<evidence type="ECO:0000256" key="1">
    <source>
        <dbReference type="SAM" id="Phobius"/>
    </source>
</evidence>
<dbReference type="STRING" id="1351755.CCH01_18970"/>
<protein>
    <submittedName>
        <fullName evidence="2">Putative membrane protein</fullName>
    </submittedName>
</protein>
<name>A0A1U6JK58_9CLOT</name>
<evidence type="ECO:0000313" key="2">
    <source>
        <dbReference type="EMBL" id="SLK20487.1"/>
    </source>
</evidence>
<dbReference type="EMBL" id="LT799839">
    <property type="protein sequence ID" value="SLK20487.1"/>
    <property type="molecule type" value="Genomic_DNA"/>
</dbReference>
<reference evidence="3" key="1">
    <citation type="submission" date="2017-03" db="EMBL/GenBank/DDBJ databases">
        <authorList>
            <person name="Falquet L."/>
            <person name="Falquet L."/>
        </authorList>
    </citation>
    <scope>NUCLEOTIDE SEQUENCE [LARGE SCALE GENOMIC DNA]</scope>
</reference>
<feature type="transmembrane region" description="Helical" evidence="1">
    <location>
        <begin position="230"/>
        <end position="250"/>
    </location>
</feature>
<keyword evidence="1" id="KW-0812">Transmembrane</keyword>
<feature type="transmembrane region" description="Helical" evidence="1">
    <location>
        <begin position="181"/>
        <end position="198"/>
    </location>
</feature>
<keyword evidence="1" id="KW-0472">Membrane</keyword>
<sequence length="376" mass="43473">MRKNSYLVILKGEKILVFNKSEERYLKLDIDNEDGEDTFSNKWIEKNLDDYNKEIFKFSKDIFIEGSLSRVLFIDATNSNLDIKSEVREYVKFKNIFFGETISYNEKVILNSIFLECREKSYNSFAVESIKNILYKNKVIQPKKKNVIDESVDKNKIKILAILTLIIGFLTYKFFFGYLGISVGIFITYLTLIFFIINGVKNKNIMGFFLIGVSLILSFSYGIFTNIIFRIFNILLVPISLFSGFLLLNYSDIPLKLNSFISIFLERILDLPLVNSFNISKILKSATKEGDKVKNKSNIRAITTGLIISIPILIILSMILAGADNMFNYYIANIVKYINVDNIVTIVFKLLVSLVGMAFLYSRSYYICRIKLFKFR</sequence>
<feature type="transmembrane region" description="Helical" evidence="1">
    <location>
        <begin position="205"/>
        <end position="224"/>
    </location>
</feature>
<keyword evidence="1" id="KW-1133">Transmembrane helix</keyword>